<dbReference type="SUPFAM" id="SSF53383">
    <property type="entry name" value="PLP-dependent transferases"/>
    <property type="match status" value="1"/>
</dbReference>
<sequence length="417" mass="44979">MAEAAQELRFDTKLIHGGTSLGPSGATKLPIVQASAFAYQTAEELEDIFRGRAIGQVYTRIGNPTLEGLEKRLAVIEKGIAAVITSSGMSAITTAVMAVVRSGDEILSSSSLFGGTYSLFHDTLANYGIKTRFFDPTDLEALAAGINDSTRLIFVETIGNPKMDVPDIEAFSLIARKHGIPLMVDATVSTPYLARMRDLGADIVIHSTSKYINGTANSIGGAIIDAGSFDWRSEKFPHFEPFHRKYRNFAFTARVRKLIHKDFGACAAPLNAFLSGEGLETLALRMERHCSNALELAQFLQAHPKVAWVNYPGLPDSPFHEVASRQFGGRFGGLLTFGLADKASAFRVINALRLAKNLANIGDTKTLVIHPASTICADYTAEVKALMGVSEELVRVSVGIEDPADIIEDFRAALAGV</sequence>
<dbReference type="CDD" id="cd00614">
    <property type="entry name" value="CGS_like"/>
    <property type="match status" value="1"/>
</dbReference>
<evidence type="ECO:0000256" key="4">
    <source>
        <dbReference type="ARBA" id="ARBA00022898"/>
    </source>
</evidence>
<comment type="similarity">
    <text evidence="2 5">Belongs to the trans-sulfuration enzymes family.</text>
</comment>
<keyword evidence="3" id="KW-0808">Transferase</keyword>
<reference evidence="6 7" key="1">
    <citation type="submission" date="2020-12" db="EMBL/GenBank/DDBJ databases">
        <title>Geomonas sp. Red421, isolated from paddy soil.</title>
        <authorList>
            <person name="Xu Z."/>
            <person name="Zhang Z."/>
            <person name="Masuda Y."/>
            <person name="Itoh H."/>
            <person name="Senoo K."/>
        </authorList>
    </citation>
    <scope>NUCLEOTIDE SEQUENCE [LARGE SCALE GENOMIC DNA]</scope>
    <source>
        <strain evidence="6 7">Red421</strain>
    </source>
</reference>
<dbReference type="InterPro" id="IPR015422">
    <property type="entry name" value="PyrdxlP-dep_Trfase_small"/>
</dbReference>
<protein>
    <submittedName>
        <fullName evidence="6">O-acetylhomoserine aminocarboxypropyltransferase/cysteine synthase</fullName>
    </submittedName>
</protein>
<evidence type="ECO:0000256" key="2">
    <source>
        <dbReference type="ARBA" id="ARBA00009077"/>
    </source>
</evidence>
<evidence type="ECO:0000256" key="1">
    <source>
        <dbReference type="ARBA" id="ARBA00001933"/>
    </source>
</evidence>
<organism evidence="6 7">
    <name type="scientific">Geomonas anaerohicana</name>
    <dbReference type="NCBI Taxonomy" id="2798583"/>
    <lineage>
        <taxon>Bacteria</taxon>
        <taxon>Pseudomonadati</taxon>
        <taxon>Thermodesulfobacteriota</taxon>
        <taxon>Desulfuromonadia</taxon>
        <taxon>Geobacterales</taxon>
        <taxon>Geobacteraceae</taxon>
        <taxon>Geomonas</taxon>
    </lineage>
</organism>
<gene>
    <name evidence="6" type="ORF">JFN91_13370</name>
</gene>
<dbReference type="InterPro" id="IPR006235">
    <property type="entry name" value="OAc-hSer/O-AcSer_sulfhydrylase"/>
</dbReference>
<keyword evidence="4 5" id="KW-0663">Pyridoxal phosphate</keyword>
<name>A0ABS0YFV6_9BACT</name>
<evidence type="ECO:0000256" key="5">
    <source>
        <dbReference type="RuleBase" id="RU362118"/>
    </source>
</evidence>
<dbReference type="Pfam" id="PF01053">
    <property type="entry name" value="Cys_Met_Meta_PP"/>
    <property type="match status" value="1"/>
</dbReference>
<dbReference type="PIRSF" id="PIRSF001434">
    <property type="entry name" value="CGS"/>
    <property type="match status" value="1"/>
</dbReference>
<accession>A0ABS0YFV6</accession>
<evidence type="ECO:0000313" key="7">
    <source>
        <dbReference type="Proteomes" id="UP000614714"/>
    </source>
</evidence>
<dbReference type="InterPro" id="IPR015424">
    <property type="entry name" value="PyrdxlP-dep_Trfase"/>
</dbReference>
<dbReference type="InterPro" id="IPR015421">
    <property type="entry name" value="PyrdxlP-dep_Trfase_major"/>
</dbReference>
<evidence type="ECO:0000313" key="6">
    <source>
        <dbReference type="EMBL" id="MBJ6751208.1"/>
    </source>
</evidence>
<dbReference type="EMBL" id="JAEMHL010000006">
    <property type="protein sequence ID" value="MBJ6751208.1"/>
    <property type="molecule type" value="Genomic_DNA"/>
</dbReference>
<proteinExistence type="inferred from homology"/>
<comment type="caution">
    <text evidence="6">The sequence shown here is derived from an EMBL/GenBank/DDBJ whole genome shotgun (WGS) entry which is preliminary data.</text>
</comment>
<dbReference type="Gene3D" id="3.40.640.10">
    <property type="entry name" value="Type I PLP-dependent aspartate aminotransferase-like (Major domain)"/>
    <property type="match status" value="1"/>
</dbReference>
<dbReference type="Proteomes" id="UP000614714">
    <property type="component" value="Unassembled WGS sequence"/>
</dbReference>
<dbReference type="InterPro" id="IPR000277">
    <property type="entry name" value="Cys/Met-Metab_PyrdxlP-dep_enz"/>
</dbReference>
<keyword evidence="7" id="KW-1185">Reference proteome</keyword>
<comment type="cofactor">
    <cofactor evidence="1 5">
        <name>pyridoxal 5'-phosphate</name>
        <dbReference type="ChEBI" id="CHEBI:597326"/>
    </cofactor>
</comment>
<dbReference type="Gene3D" id="3.90.1150.10">
    <property type="entry name" value="Aspartate Aminotransferase, domain 1"/>
    <property type="match status" value="1"/>
</dbReference>
<evidence type="ECO:0000256" key="3">
    <source>
        <dbReference type="ARBA" id="ARBA00022679"/>
    </source>
</evidence>
<dbReference type="PANTHER" id="PTHR43797">
    <property type="entry name" value="HOMOCYSTEINE/CYSTEINE SYNTHASE"/>
    <property type="match status" value="1"/>
</dbReference>
<dbReference type="PANTHER" id="PTHR43797:SF2">
    <property type="entry name" value="HOMOCYSTEINE_CYSTEINE SYNTHASE"/>
    <property type="match status" value="1"/>
</dbReference>
<dbReference type="RefSeq" id="WP_199389691.1">
    <property type="nucleotide sequence ID" value="NZ_JAEMHL010000006.1"/>
</dbReference>